<evidence type="ECO:0000313" key="3">
    <source>
        <dbReference type="Proteomes" id="UP001157046"/>
    </source>
</evidence>
<dbReference type="EMBL" id="BSUY01000001">
    <property type="protein sequence ID" value="GMA81416.1"/>
    <property type="molecule type" value="Genomic_DNA"/>
</dbReference>
<dbReference type="SUPFAM" id="SSF159270">
    <property type="entry name" value="YmcC-like"/>
    <property type="match status" value="1"/>
</dbReference>
<evidence type="ECO:0000256" key="1">
    <source>
        <dbReference type="SAM" id="SignalP"/>
    </source>
</evidence>
<accession>A0ABQ6IZU4</accession>
<dbReference type="Pfam" id="PF11102">
    <property type="entry name" value="YjbF"/>
    <property type="match status" value="1"/>
</dbReference>
<feature type="signal peptide" evidence="1">
    <location>
        <begin position="1"/>
        <end position="24"/>
    </location>
</feature>
<comment type="caution">
    <text evidence="2">The sequence shown here is derived from an EMBL/GenBank/DDBJ whole genome shotgun (WGS) entry which is preliminary data.</text>
</comment>
<dbReference type="InterPro" id="IPR023373">
    <property type="entry name" value="YmcC_sf"/>
</dbReference>
<evidence type="ECO:0000313" key="2">
    <source>
        <dbReference type="EMBL" id="GMA81416.1"/>
    </source>
</evidence>
<dbReference type="RefSeq" id="WP_220774484.1">
    <property type="nucleotide sequence ID" value="NZ_BPFC01000125.1"/>
</dbReference>
<reference evidence="3" key="1">
    <citation type="journal article" date="2019" name="Int. J. Syst. Evol. Microbiol.">
        <title>The Global Catalogue of Microorganisms (GCM) 10K type strain sequencing project: providing services to taxonomists for standard genome sequencing and annotation.</title>
        <authorList>
            <consortium name="The Broad Institute Genomics Platform"/>
            <consortium name="The Broad Institute Genome Sequencing Center for Infectious Disease"/>
            <person name="Wu L."/>
            <person name="Ma J."/>
        </authorList>
    </citation>
    <scope>NUCLEOTIDE SEQUENCE [LARGE SCALE GENOMIC DNA]</scope>
    <source>
        <strain evidence="3">NBRC 102030</strain>
    </source>
</reference>
<evidence type="ECO:0008006" key="4">
    <source>
        <dbReference type="Google" id="ProtNLM"/>
    </source>
</evidence>
<dbReference type="Gene3D" id="2.40.360.10">
    <property type="entry name" value="YmcC-like"/>
    <property type="match status" value="1"/>
</dbReference>
<keyword evidence="1" id="KW-0732">Signal</keyword>
<protein>
    <recommendedName>
        <fullName evidence="4">YjbF family lipoprotein</fullName>
    </recommendedName>
</protein>
<sequence length="235" mass="26402">MRIHKKLLSLLTISIVLMNTTACSQRFSALNDTLKLAFIGDNDAVLSTQQVNDIPYASIYAKIDDVPQAFIVLALAEPLFTLNKQPTPTVKELKWLSADKAMLVTVNGRLVKTHNLLTGDLVAVESQQADPLLLGLHLDTTPKTWTRTIDWQPGYHFGYKVNSHFDFIATETILINETPTQALHYLESVVVDNLNIQYQNEFWLAPETGHVIKSRQKIAPNQPFIEMTLLKSFAS</sequence>
<dbReference type="Proteomes" id="UP001157046">
    <property type="component" value="Unassembled WGS sequence"/>
</dbReference>
<proteinExistence type="predicted"/>
<keyword evidence="3" id="KW-1185">Reference proteome</keyword>
<dbReference type="InterPro" id="IPR021308">
    <property type="entry name" value="GfcB"/>
</dbReference>
<organism evidence="2 3">
    <name type="scientific">Shewanella glacialipiscicola</name>
    <dbReference type="NCBI Taxonomy" id="614069"/>
    <lineage>
        <taxon>Bacteria</taxon>
        <taxon>Pseudomonadati</taxon>
        <taxon>Pseudomonadota</taxon>
        <taxon>Gammaproteobacteria</taxon>
        <taxon>Alteromonadales</taxon>
        <taxon>Shewanellaceae</taxon>
        <taxon>Shewanella</taxon>
    </lineage>
</organism>
<gene>
    <name evidence="2" type="primary">wbfD</name>
    <name evidence="2" type="ORF">GCM10025855_09490</name>
</gene>
<feature type="chain" id="PRO_5047008541" description="YjbF family lipoprotein" evidence="1">
    <location>
        <begin position="25"/>
        <end position="235"/>
    </location>
</feature>
<name>A0ABQ6IZU4_9GAMM</name>